<dbReference type="PANTHER" id="PTHR21661:SF35">
    <property type="entry name" value="EPOXIDE HYDROLASE"/>
    <property type="match status" value="1"/>
</dbReference>
<dbReference type="InterPro" id="IPR029058">
    <property type="entry name" value="AB_hydrolase_fold"/>
</dbReference>
<reference evidence="7" key="1">
    <citation type="submission" date="2020-05" db="EMBL/GenBank/DDBJ databases">
        <title>Mycena genomes resolve the evolution of fungal bioluminescence.</title>
        <authorList>
            <person name="Tsai I.J."/>
        </authorList>
    </citation>
    <scope>NUCLEOTIDE SEQUENCE</scope>
    <source>
        <strain evidence="7">CCC161011</strain>
    </source>
</reference>
<dbReference type="Pfam" id="PF06441">
    <property type="entry name" value="EHN"/>
    <property type="match status" value="1"/>
</dbReference>
<evidence type="ECO:0000256" key="4">
    <source>
        <dbReference type="PIRSR" id="PIRSR001112-1"/>
    </source>
</evidence>
<sequence>MGVSLNLRSSLVLVAAFTAVVASTDANLDGFQVKPFKIDLAAEIPRLNSLVANSRLPAKALYPDGGSGERGIELDVLQELRTDWLTNFDWEAQQAELNTFEQFTAVIEGLTVHFVHEKSADPDAIPVILLHGWPSSFQEFLPVIKPLTESWRSPIGKNISFNVVVPSLPGFVFSDPAPPNWTLDDTARIMNTLMVDVLGYSTYALHGTDWGSGVGYAQYGTYNTTVRAAHFVFIPFFPPLAQDIAENNISLSDDEKVSLQRTIDWNATGNNYFLEQAAKPNDVGLALYDSPAGQLAWIGSKFKVWSDPRAGTPPSVLDNTAILTSVSLYYLTDSFLSSVWIYGQNPNAFRVAYTKAPTDAPLLFSQYEYNFGLWPKEFVAKVGNLVSYKFHDFGGHFAGLDNPPAFIQDIRDIGLYFEA</sequence>
<dbReference type="InterPro" id="IPR016292">
    <property type="entry name" value="Epoxide_hydrolase"/>
</dbReference>
<protein>
    <submittedName>
        <fullName evidence="7">Epoxide hydrolase domain protein</fullName>
    </submittedName>
</protein>
<comment type="caution">
    <text evidence="7">The sequence shown here is derived from an EMBL/GenBank/DDBJ whole genome shotgun (WGS) entry which is preliminary data.</text>
</comment>
<evidence type="ECO:0000256" key="5">
    <source>
        <dbReference type="SAM" id="SignalP"/>
    </source>
</evidence>
<keyword evidence="3 7" id="KW-0378">Hydrolase</keyword>
<feature type="active site" description="Proton acceptor" evidence="4">
    <location>
        <position position="396"/>
    </location>
</feature>
<proteinExistence type="inferred from homology"/>
<keyword evidence="8" id="KW-1185">Reference proteome</keyword>
<evidence type="ECO:0000259" key="6">
    <source>
        <dbReference type="Pfam" id="PF06441"/>
    </source>
</evidence>
<dbReference type="EMBL" id="JACAZI010000009">
    <property type="protein sequence ID" value="KAF7351961.1"/>
    <property type="molecule type" value="Genomic_DNA"/>
</dbReference>
<dbReference type="Gene3D" id="3.40.50.1820">
    <property type="entry name" value="alpha/beta hydrolase"/>
    <property type="match status" value="1"/>
</dbReference>
<dbReference type="OrthoDB" id="7130006at2759"/>
<dbReference type="PANTHER" id="PTHR21661">
    <property type="entry name" value="EPOXIDE HYDROLASE 1-RELATED"/>
    <property type="match status" value="1"/>
</dbReference>
<dbReference type="SUPFAM" id="SSF53474">
    <property type="entry name" value="alpha/beta-Hydrolases"/>
    <property type="match status" value="1"/>
</dbReference>
<feature type="signal peptide" evidence="5">
    <location>
        <begin position="1"/>
        <end position="26"/>
    </location>
</feature>
<evidence type="ECO:0000256" key="1">
    <source>
        <dbReference type="ARBA" id="ARBA00010088"/>
    </source>
</evidence>
<dbReference type="Proteomes" id="UP000620124">
    <property type="component" value="Unassembled WGS sequence"/>
</dbReference>
<feature type="active site" description="Nucleophile" evidence="4">
    <location>
        <position position="209"/>
    </location>
</feature>
<evidence type="ECO:0000256" key="3">
    <source>
        <dbReference type="ARBA" id="ARBA00022801"/>
    </source>
</evidence>
<evidence type="ECO:0000313" key="7">
    <source>
        <dbReference type="EMBL" id="KAF7351961.1"/>
    </source>
</evidence>
<dbReference type="AlphaFoldDB" id="A0A8H6Y4B7"/>
<keyword evidence="5" id="KW-0732">Signal</keyword>
<comment type="similarity">
    <text evidence="1">Belongs to the peptidase S33 family.</text>
</comment>
<feature type="domain" description="Epoxide hydrolase N-terminal" evidence="6">
    <location>
        <begin position="33"/>
        <end position="140"/>
    </location>
</feature>
<keyword evidence="2" id="KW-0058">Aromatic hydrocarbons catabolism</keyword>
<dbReference type="PIRSF" id="PIRSF001112">
    <property type="entry name" value="Epoxide_hydrolase"/>
    <property type="match status" value="1"/>
</dbReference>
<dbReference type="GO" id="GO:0097176">
    <property type="term" value="P:epoxide metabolic process"/>
    <property type="evidence" value="ECO:0007669"/>
    <property type="project" value="TreeGrafter"/>
</dbReference>
<dbReference type="PRINTS" id="PR00412">
    <property type="entry name" value="EPOXHYDRLASE"/>
</dbReference>
<dbReference type="InterPro" id="IPR000639">
    <property type="entry name" value="Epox_hydrolase-like"/>
</dbReference>
<name>A0A8H6Y4B7_9AGAR</name>
<evidence type="ECO:0000313" key="8">
    <source>
        <dbReference type="Proteomes" id="UP000620124"/>
    </source>
</evidence>
<feature type="active site" description="Proton donor" evidence="4">
    <location>
        <position position="342"/>
    </location>
</feature>
<organism evidence="7 8">
    <name type="scientific">Mycena venus</name>
    <dbReference type="NCBI Taxonomy" id="2733690"/>
    <lineage>
        <taxon>Eukaryota</taxon>
        <taxon>Fungi</taxon>
        <taxon>Dikarya</taxon>
        <taxon>Basidiomycota</taxon>
        <taxon>Agaricomycotina</taxon>
        <taxon>Agaricomycetes</taxon>
        <taxon>Agaricomycetidae</taxon>
        <taxon>Agaricales</taxon>
        <taxon>Marasmiineae</taxon>
        <taxon>Mycenaceae</taxon>
        <taxon>Mycena</taxon>
    </lineage>
</organism>
<feature type="chain" id="PRO_5034396223" evidence="5">
    <location>
        <begin position="27"/>
        <end position="419"/>
    </location>
</feature>
<dbReference type="InterPro" id="IPR010497">
    <property type="entry name" value="Epoxide_hydro_N"/>
</dbReference>
<gene>
    <name evidence="7" type="ORF">MVEN_01158200</name>
</gene>
<evidence type="ECO:0000256" key="2">
    <source>
        <dbReference type="ARBA" id="ARBA00022797"/>
    </source>
</evidence>
<dbReference type="GO" id="GO:0004301">
    <property type="term" value="F:epoxide hydrolase activity"/>
    <property type="evidence" value="ECO:0007669"/>
    <property type="project" value="TreeGrafter"/>
</dbReference>
<accession>A0A8H6Y4B7</accession>